<accession>A0AAW2R656</accession>
<dbReference type="PANTHER" id="PTHR48475:SF2">
    <property type="entry name" value="RIBONUCLEASE H"/>
    <property type="match status" value="1"/>
</dbReference>
<reference evidence="1" key="1">
    <citation type="submission" date="2020-06" db="EMBL/GenBank/DDBJ databases">
        <authorList>
            <person name="Li T."/>
            <person name="Hu X."/>
            <person name="Zhang T."/>
            <person name="Song X."/>
            <person name="Zhang H."/>
            <person name="Dai N."/>
            <person name="Sheng W."/>
            <person name="Hou X."/>
            <person name="Wei L."/>
        </authorList>
    </citation>
    <scope>NUCLEOTIDE SEQUENCE</scope>
    <source>
        <strain evidence="1">KEN8</strain>
        <tissue evidence="1">Leaf</tissue>
    </source>
</reference>
<evidence type="ECO:0000313" key="1">
    <source>
        <dbReference type="EMBL" id="KAL0375602.1"/>
    </source>
</evidence>
<name>A0AAW2R656_9LAMI</name>
<organism evidence="1">
    <name type="scientific">Sesamum calycinum</name>
    <dbReference type="NCBI Taxonomy" id="2727403"/>
    <lineage>
        <taxon>Eukaryota</taxon>
        <taxon>Viridiplantae</taxon>
        <taxon>Streptophyta</taxon>
        <taxon>Embryophyta</taxon>
        <taxon>Tracheophyta</taxon>
        <taxon>Spermatophyta</taxon>
        <taxon>Magnoliopsida</taxon>
        <taxon>eudicotyledons</taxon>
        <taxon>Gunneridae</taxon>
        <taxon>Pentapetalae</taxon>
        <taxon>asterids</taxon>
        <taxon>lamiids</taxon>
        <taxon>Lamiales</taxon>
        <taxon>Pedaliaceae</taxon>
        <taxon>Sesamum</taxon>
    </lineage>
</organism>
<dbReference type="SUPFAM" id="SSF53098">
    <property type="entry name" value="Ribonuclease H-like"/>
    <property type="match status" value="1"/>
</dbReference>
<dbReference type="Gene3D" id="3.30.420.10">
    <property type="entry name" value="Ribonuclease H-like superfamily/Ribonuclease H"/>
    <property type="match status" value="1"/>
</dbReference>
<dbReference type="InterPro" id="IPR036397">
    <property type="entry name" value="RNaseH_sf"/>
</dbReference>
<dbReference type="InterPro" id="IPR012337">
    <property type="entry name" value="RNaseH-like_sf"/>
</dbReference>
<sequence length="121" mass="13584">MSFRTAPRNNIRQWPTVPRTKDTRLVCRATHKIRFTLVSHPQANGQIQVTNRILVQDIKKRLDAAGGSLVEELTNVLWSYRTSPSGSTRESPLTLVYGTEAIIPAEIGNTFAQNVALQLRK</sequence>
<dbReference type="EMBL" id="JACGWM010000004">
    <property type="protein sequence ID" value="KAL0375602.1"/>
    <property type="molecule type" value="Genomic_DNA"/>
</dbReference>
<gene>
    <name evidence="1" type="ORF">Scaly_0677800</name>
</gene>
<dbReference type="AlphaFoldDB" id="A0AAW2R656"/>
<reference evidence="1" key="2">
    <citation type="journal article" date="2024" name="Plant">
        <title>Genomic evolution and insights into agronomic trait innovations of Sesamum species.</title>
        <authorList>
            <person name="Miao H."/>
            <person name="Wang L."/>
            <person name="Qu L."/>
            <person name="Liu H."/>
            <person name="Sun Y."/>
            <person name="Le M."/>
            <person name="Wang Q."/>
            <person name="Wei S."/>
            <person name="Zheng Y."/>
            <person name="Lin W."/>
            <person name="Duan Y."/>
            <person name="Cao H."/>
            <person name="Xiong S."/>
            <person name="Wang X."/>
            <person name="Wei L."/>
            <person name="Li C."/>
            <person name="Ma Q."/>
            <person name="Ju M."/>
            <person name="Zhao R."/>
            <person name="Li G."/>
            <person name="Mu C."/>
            <person name="Tian Q."/>
            <person name="Mei H."/>
            <person name="Zhang T."/>
            <person name="Gao T."/>
            <person name="Zhang H."/>
        </authorList>
    </citation>
    <scope>NUCLEOTIDE SEQUENCE</scope>
    <source>
        <strain evidence="1">KEN8</strain>
    </source>
</reference>
<proteinExistence type="predicted"/>
<protein>
    <submittedName>
        <fullName evidence="1">Uncharacterized protein</fullName>
    </submittedName>
</protein>
<comment type="caution">
    <text evidence="1">The sequence shown here is derived from an EMBL/GenBank/DDBJ whole genome shotgun (WGS) entry which is preliminary data.</text>
</comment>
<dbReference type="GO" id="GO:0003676">
    <property type="term" value="F:nucleic acid binding"/>
    <property type="evidence" value="ECO:0007669"/>
    <property type="project" value="InterPro"/>
</dbReference>
<dbReference type="PANTHER" id="PTHR48475">
    <property type="entry name" value="RIBONUCLEASE H"/>
    <property type="match status" value="1"/>
</dbReference>